<dbReference type="Proteomes" id="UP000275394">
    <property type="component" value="Unassembled WGS sequence"/>
</dbReference>
<dbReference type="RefSeq" id="WP_123713862.1">
    <property type="nucleotide sequence ID" value="NZ_RKHR01000008.1"/>
</dbReference>
<comment type="caution">
    <text evidence="1">The sequence shown here is derived from an EMBL/GenBank/DDBJ whole genome shotgun (WGS) entry which is preliminary data.</text>
</comment>
<reference evidence="1 2" key="1">
    <citation type="submission" date="2018-11" db="EMBL/GenBank/DDBJ databases">
        <title>Genomic Encyclopedia of Type Strains, Phase IV (KMG-IV): sequencing the most valuable type-strain genomes for metagenomic binning, comparative biology and taxonomic classification.</title>
        <authorList>
            <person name="Goeker M."/>
        </authorList>
    </citation>
    <scope>NUCLEOTIDE SEQUENCE [LARGE SCALE GENOMIC DNA]</scope>
    <source>
        <strain evidence="1 2">DSM 100316</strain>
    </source>
</reference>
<protein>
    <submittedName>
        <fullName evidence="1">Uncharacterized protein</fullName>
    </submittedName>
</protein>
<sequence length="174" mass="19717">MVSHNKAQQADLRRLCAALGEIVNVSSFVETTYNLFESFDKPEHATNIDHCEECRDHNDEVNGVNRRDLSPEQIGTVCWGISSFLTPQATGYYIPRLIELAVTGQDDKDGDPYMCLFINQIGLNSESEQFSLLTNEQRLAVCNSLGILKNSYIQLLIEHCWEDEIDNAITQWTT</sequence>
<name>A0A3N2DDK7_9GAMM</name>
<organism evidence="1 2">
    <name type="scientific">Sinobacterium caligoides</name>
    <dbReference type="NCBI Taxonomy" id="933926"/>
    <lineage>
        <taxon>Bacteria</taxon>
        <taxon>Pseudomonadati</taxon>
        <taxon>Pseudomonadota</taxon>
        <taxon>Gammaproteobacteria</taxon>
        <taxon>Cellvibrionales</taxon>
        <taxon>Spongiibacteraceae</taxon>
        <taxon>Sinobacterium</taxon>
    </lineage>
</organism>
<keyword evidence="2" id="KW-1185">Reference proteome</keyword>
<gene>
    <name evidence="1" type="ORF">EDC56_3530</name>
</gene>
<dbReference type="EMBL" id="RKHR01000008">
    <property type="protein sequence ID" value="ROR97863.1"/>
    <property type="molecule type" value="Genomic_DNA"/>
</dbReference>
<evidence type="ECO:0000313" key="1">
    <source>
        <dbReference type="EMBL" id="ROR97863.1"/>
    </source>
</evidence>
<dbReference type="AlphaFoldDB" id="A0A3N2DDK7"/>
<evidence type="ECO:0000313" key="2">
    <source>
        <dbReference type="Proteomes" id="UP000275394"/>
    </source>
</evidence>
<accession>A0A3N2DDK7</accession>
<proteinExistence type="predicted"/>
<dbReference type="OrthoDB" id="9157609at2"/>